<organism evidence="6 7">
    <name type="scientific">Cytobacillus solani</name>
    <dbReference type="NCBI Taxonomy" id="1637975"/>
    <lineage>
        <taxon>Bacteria</taxon>
        <taxon>Bacillati</taxon>
        <taxon>Bacillota</taxon>
        <taxon>Bacilli</taxon>
        <taxon>Bacillales</taxon>
        <taxon>Bacillaceae</taxon>
        <taxon>Cytobacillus</taxon>
    </lineage>
</organism>
<evidence type="ECO:0000313" key="7">
    <source>
        <dbReference type="Proteomes" id="UP000050996"/>
    </source>
</evidence>
<evidence type="ECO:0000259" key="5">
    <source>
        <dbReference type="PROSITE" id="PS50977"/>
    </source>
</evidence>
<dbReference type="PROSITE" id="PS50977">
    <property type="entry name" value="HTH_TETR_2"/>
    <property type="match status" value="1"/>
</dbReference>
<dbReference type="Gene3D" id="1.10.357.10">
    <property type="entry name" value="Tetracycline Repressor, domain 2"/>
    <property type="match status" value="1"/>
</dbReference>
<keyword evidence="1" id="KW-0805">Transcription regulation</keyword>
<accession>A0A0Q3T7N0</accession>
<evidence type="ECO:0000313" key="6">
    <source>
        <dbReference type="EMBL" id="KQL19517.1"/>
    </source>
</evidence>
<dbReference type="InterPro" id="IPR001647">
    <property type="entry name" value="HTH_TetR"/>
</dbReference>
<feature type="domain" description="HTH tetR-type" evidence="5">
    <location>
        <begin position="10"/>
        <end position="70"/>
    </location>
</feature>
<dbReference type="RefSeq" id="WP_053476054.1">
    <property type="nucleotide sequence ID" value="NZ_CP041305.1"/>
</dbReference>
<evidence type="ECO:0000256" key="3">
    <source>
        <dbReference type="ARBA" id="ARBA00023163"/>
    </source>
</evidence>
<dbReference type="EMBL" id="LJIX01000006">
    <property type="protein sequence ID" value="KQL19517.1"/>
    <property type="molecule type" value="Genomic_DNA"/>
</dbReference>
<dbReference type="SUPFAM" id="SSF46689">
    <property type="entry name" value="Homeodomain-like"/>
    <property type="match status" value="1"/>
</dbReference>
<dbReference type="PRINTS" id="PR00455">
    <property type="entry name" value="HTHTETR"/>
</dbReference>
<dbReference type="PANTHER" id="PTHR30055">
    <property type="entry name" value="HTH-TYPE TRANSCRIPTIONAL REGULATOR RUTR"/>
    <property type="match status" value="1"/>
</dbReference>
<protein>
    <recommendedName>
        <fullName evidence="5">HTH tetR-type domain-containing protein</fullName>
    </recommendedName>
</protein>
<gene>
    <name evidence="6" type="ORF">AN957_13740</name>
</gene>
<evidence type="ECO:0000256" key="4">
    <source>
        <dbReference type="PROSITE-ProRule" id="PRU00335"/>
    </source>
</evidence>
<dbReference type="STRING" id="1637975.AN957_13740"/>
<keyword evidence="2 4" id="KW-0238">DNA-binding</keyword>
<evidence type="ECO:0000256" key="2">
    <source>
        <dbReference type="ARBA" id="ARBA00023125"/>
    </source>
</evidence>
<comment type="caution">
    <text evidence="6">The sequence shown here is derived from an EMBL/GenBank/DDBJ whole genome shotgun (WGS) entry which is preliminary data.</text>
</comment>
<feature type="DNA-binding region" description="H-T-H motif" evidence="4">
    <location>
        <begin position="33"/>
        <end position="52"/>
    </location>
</feature>
<evidence type="ECO:0000256" key="1">
    <source>
        <dbReference type="ARBA" id="ARBA00023015"/>
    </source>
</evidence>
<dbReference type="AlphaFoldDB" id="A0A0Q3T7N0"/>
<proteinExistence type="predicted"/>
<keyword evidence="3" id="KW-0804">Transcription</keyword>
<dbReference type="Proteomes" id="UP000050996">
    <property type="component" value="Unassembled WGS sequence"/>
</dbReference>
<dbReference type="Pfam" id="PF00440">
    <property type="entry name" value="TetR_N"/>
    <property type="match status" value="1"/>
</dbReference>
<dbReference type="PANTHER" id="PTHR30055:SF234">
    <property type="entry name" value="HTH-TYPE TRANSCRIPTIONAL REGULATOR BETI"/>
    <property type="match status" value="1"/>
</dbReference>
<dbReference type="InterPro" id="IPR009057">
    <property type="entry name" value="Homeodomain-like_sf"/>
</dbReference>
<name>A0A0Q3T7N0_9BACI</name>
<sequence length="190" mass="21927">MSPRKTTSQELTREIILQKARTQFVKQGFQQVSMRSIAKLLDCSHGAIYYHFKNKAELFYAIVEDDFSKLNNLLEESIQGPEDNTTKLYNVFIRFIEFGLNHQSQYEIMFMVRNTEVDSLSQTAANLSYQKFAQTVQSLSTKKHELIDIWSAFIALHGFVSHYRGYVKNFDEAKLAAKSHVIFIIKGLNG</sequence>
<dbReference type="GO" id="GO:0000976">
    <property type="term" value="F:transcription cis-regulatory region binding"/>
    <property type="evidence" value="ECO:0007669"/>
    <property type="project" value="TreeGrafter"/>
</dbReference>
<dbReference type="InterPro" id="IPR050109">
    <property type="entry name" value="HTH-type_TetR-like_transc_reg"/>
</dbReference>
<dbReference type="GO" id="GO:0003700">
    <property type="term" value="F:DNA-binding transcription factor activity"/>
    <property type="evidence" value="ECO:0007669"/>
    <property type="project" value="TreeGrafter"/>
</dbReference>
<keyword evidence="7" id="KW-1185">Reference proteome</keyword>
<dbReference type="PATRIC" id="fig|1637975.4.peg.2609"/>
<reference evidence="6 7" key="1">
    <citation type="submission" date="2015-09" db="EMBL/GenBank/DDBJ databases">
        <title>Genome sequencing project for genomic taxonomy and phylogenomics of Bacillus-like bacteria.</title>
        <authorList>
            <person name="Liu B."/>
            <person name="Wang J."/>
            <person name="Zhu Y."/>
            <person name="Liu G."/>
            <person name="Chen Q."/>
            <person name="Chen Z."/>
            <person name="Lan J."/>
            <person name="Che J."/>
            <person name="Ge C."/>
            <person name="Shi H."/>
            <person name="Pan Z."/>
            <person name="Liu X."/>
        </authorList>
    </citation>
    <scope>NUCLEOTIDE SEQUENCE [LARGE SCALE GENOMIC DNA]</scope>
    <source>
        <strain evidence="6 7">FJAT-18043</strain>
    </source>
</reference>